<gene>
    <name evidence="2" type="ORF">GCM10011588_66360</name>
</gene>
<reference evidence="2" key="1">
    <citation type="journal article" date="2014" name="Int. J. Syst. Evol. Microbiol.">
        <title>Complete genome sequence of Corynebacterium casei LMG S-19264T (=DSM 44701T), isolated from a smear-ripened cheese.</title>
        <authorList>
            <consortium name="US DOE Joint Genome Institute (JGI-PGF)"/>
            <person name="Walter F."/>
            <person name="Albersmeier A."/>
            <person name="Kalinowski J."/>
            <person name="Ruckert C."/>
        </authorList>
    </citation>
    <scope>NUCLEOTIDE SEQUENCE</scope>
    <source>
        <strain evidence="2">CGMCC 4.3508</strain>
    </source>
</reference>
<dbReference type="EMBL" id="BMMH01000030">
    <property type="protein sequence ID" value="GGL42335.1"/>
    <property type="molecule type" value="Genomic_DNA"/>
</dbReference>
<protein>
    <submittedName>
        <fullName evidence="2">Uncharacterized protein</fullName>
    </submittedName>
</protein>
<dbReference type="RefSeq" id="WP_189094620.1">
    <property type="nucleotide sequence ID" value="NZ_BMMH01000030.1"/>
</dbReference>
<dbReference type="AlphaFoldDB" id="A0A917RYH7"/>
<evidence type="ECO:0000256" key="1">
    <source>
        <dbReference type="SAM" id="MobiDB-lite"/>
    </source>
</evidence>
<reference evidence="2" key="2">
    <citation type="submission" date="2020-09" db="EMBL/GenBank/DDBJ databases">
        <authorList>
            <person name="Sun Q."/>
            <person name="Zhou Y."/>
        </authorList>
    </citation>
    <scope>NUCLEOTIDE SEQUENCE</scope>
    <source>
        <strain evidence="2">CGMCC 4.3508</strain>
    </source>
</reference>
<keyword evidence="3" id="KW-1185">Reference proteome</keyword>
<evidence type="ECO:0000313" key="2">
    <source>
        <dbReference type="EMBL" id="GGL42335.1"/>
    </source>
</evidence>
<dbReference type="Proteomes" id="UP000638263">
    <property type="component" value="Unassembled WGS sequence"/>
</dbReference>
<sequence>MATGSGSFQYIDTAVEHMCLRIGAAGRQIGEFGRHNLGEFAKTTQSAADSIVRVEFTGTRALDDASPGGSGRGDDGLVTGTDGDSAVVQFRPEQAHSIPIKDQNGDILGVSFPTKDQDEGQITSWSQQPVRTSDMAYVPVPSDKLPDPNQPAAFAPNWAFRPEPAPWGGDVQRLGYAPVYVDAHGNPTSFGVAVDLGAAGGPTTVRVDGTNFGRILEANPHFRRALAENPGMPVLSMSCKTAPDGSTAAESTAHYLQNEAGIERDFHAWTGLVNPVTGENGMSFLVVEQKDGSPPYRSFPYRPADNESGSAD</sequence>
<name>A0A917RYH7_9NOCA</name>
<feature type="region of interest" description="Disordered" evidence="1">
    <location>
        <begin position="289"/>
        <end position="312"/>
    </location>
</feature>
<feature type="region of interest" description="Disordered" evidence="1">
    <location>
        <begin position="61"/>
        <end position="83"/>
    </location>
</feature>
<accession>A0A917RYH7</accession>
<proteinExistence type="predicted"/>
<comment type="caution">
    <text evidence="2">The sequence shown here is derived from an EMBL/GenBank/DDBJ whole genome shotgun (WGS) entry which is preliminary data.</text>
</comment>
<organism evidence="2 3">
    <name type="scientific">Nocardia jinanensis</name>
    <dbReference type="NCBI Taxonomy" id="382504"/>
    <lineage>
        <taxon>Bacteria</taxon>
        <taxon>Bacillati</taxon>
        <taxon>Actinomycetota</taxon>
        <taxon>Actinomycetes</taxon>
        <taxon>Mycobacteriales</taxon>
        <taxon>Nocardiaceae</taxon>
        <taxon>Nocardia</taxon>
    </lineage>
</organism>
<evidence type="ECO:0000313" key="3">
    <source>
        <dbReference type="Proteomes" id="UP000638263"/>
    </source>
</evidence>